<reference evidence="3 4" key="1">
    <citation type="submission" date="2019-07" db="EMBL/GenBank/DDBJ databases">
        <title>Whole genome shotgun sequence of Oceanobacillus sojae NBRC 105379.</title>
        <authorList>
            <person name="Hosoyama A."/>
            <person name="Uohara A."/>
            <person name="Ohji S."/>
            <person name="Ichikawa N."/>
        </authorList>
    </citation>
    <scope>NUCLEOTIDE SEQUENCE [LARGE SCALE GENOMIC DNA]</scope>
    <source>
        <strain evidence="3 4">NBRC 105379</strain>
    </source>
</reference>
<comment type="similarity">
    <text evidence="1">Belongs to the CutC family.</text>
</comment>
<dbReference type="PANTHER" id="PTHR12598:SF0">
    <property type="entry name" value="COPPER HOMEOSTASIS PROTEIN CUTC HOMOLOG"/>
    <property type="match status" value="1"/>
</dbReference>
<sequence>MIECIVQNAKDAKDAEKLGVTRLELVSAIELGGLTPTYGTFKSVIDSVQIPVQVMIRPHDYGFIYNQDDKEVMKKDISLLFEMRHNRIVIGALNENKTIDTAFLDDLFREFPKLNVTFHRAFDEVRDQTEAYQTLAAYRKNIKRILTSGGEDNCAAGVDSLRMLVQLQHKLQGPGILPGSGLNVDNIQTLHNTIQADEYHFGSGVRRKQSFEENIDRDKVDGIRNILG</sequence>
<dbReference type="EMBL" id="BJYM01000013">
    <property type="protein sequence ID" value="GEN88344.1"/>
    <property type="molecule type" value="Genomic_DNA"/>
</dbReference>
<organism evidence="3 4">
    <name type="scientific">Oceanobacillus sojae</name>
    <dbReference type="NCBI Taxonomy" id="582851"/>
    <lineage>
        <taxon>Bacteria</taxon>
        <taxon>Bacillati</taxon>
        <taxon>Bacillota</taxon>
        <taxon>Bacilli</taxon>
        <taxon>Bacillales</taxon>
        <taxon>Bacillaceae</taxon>
        <taxon>Oceanobacillus</taxon>
    </lineage>
</organism>
<dbReference type="STRING" id="582851.GCA_900162665_01859"/>
<protein>
    <recommendedName>
        <fullName evidence="2">Copper homeostasis protein cutC homolog</fullName>
    </recommendedName>
</protein>
<keyword evidence="4" id="KW-1185">Reference proteome</keyword>
<dbReference type="GO" id="GO:0005507">
    <property type="term" value="F:copper ion binding"/>
    <property type="evidence" value="ECO:0007669"/>
    <property type="project" value="TreeGrafter"/>
</dbReference>
<accession>A0A511ZLK6</accession>
<evidence type="ECO:0000313" key="4">
    <source>
        <dbReference type="Proteomes" id="UP000321558"/>
    </source>
</evidence>
<evidence type="ECO:0000256" key="2">
    <source>
        <dbReference type="ARBA" id="ARBA00019014"/>
    </source>
</evidence>
<evidence type="ECO:0000256" key="1">
    <source>
        <dbReference type="ARBA" id="ARBA00007768"/>
    </source>
</evidence>
<dbReference type="Proteomes" id="UP000321558">
    <property type="component" value="Unassembled WGS sequence"/>
</dbReference>
<proteinExistence type="inferred from homology"/>
<dbReference type="OrthoDB" id="9815677at2"/>
<gene>
    <name evidence="3" type="ORF">OSO01_30830</name>
</gene>
<dbReference type="RefSeq" id="WP_147211303.1">
    <property type="nucleotide sequence ID" value="NZ_BJYM01000013.1"/>
</dbReference>
<dbReference type="Gene3D" id="3.20.20.380">
    <property type="entry name" value="Copper homeostasis (CutC) domain"/>
    <property type="match status" value="1"/>
</dbReference>
<dbReference type="PANTHER" id="PTHR12598">
    <property type="entry name" value="COPPER HOMEOSTASIS PROTEIN CUTC"/>
    <property type="match status" value="1"/>
</dbReference>
<dbReference type="InterPro" id="IPR036822">
    <property type="entry name" value="CutC-like_dom_sf"/>
</dbReference>
<name>A0A511ZLK6_9BACI</name>
<comment type="caution">
    <text evidence="3">The sequence shown here is derived from an EMBL/GenBank/DDBJ whole genome shotgun (WGS) entry which is preliminary data.</text>
</comment>
<dbReference type="InterPro" id="IPR005627">
    <property type="entry name" value="CutC-like"/>
</dbReference>
<evidence type="ECO:0000313" key="3">
    <source>
        <dbReference type="EMBL" id="GEN88344.1"/>
    </source>
</evidence>
<dbReference type="AlphaFoldDB" id="A0A511ZLK6"/>
<dbReference type="SUPFAM" id="SSF110395">
    <property type="entry name" value="CutC-like"/>
    <property type="match status" value="1"/>
</dbReference>
<dbReference type="Pfam" id="PF03932">
    <property type="entry name" value="CutC"/>
    <property type="match status" value="1"/>
</dbReference>